<sequence>MALTDMDYISKEDLFSVLESMKIALPRTSKMSTEALSKRLKDGLNASQRSEELIDGDFLDPRQFRPWVDLRGLMRQTMVMQQSIMGNFNRHMTQGLPRGPEQTLEELQDVVLYFGHQCNAGVQNLILSDKDVDDWAIAIRIFGAYTVDEDTPVFMLSYRIVHSIPNKTLPSVSELGRRSFLRLLNMNSKKLTHQYEPDGDNNRKYAKKKWKVSFILPLGPVPMEEVGKLTTDPGCDVCGSTKNVSRCSNCLTVVYCSPECQRKAWPSHQDACRSLPGGTWTEINLGENPSTPMGGLPNGMFVTRLNMHESWQGRRRTPEVFRAGGESGREPDIPKDIHGNKAFLLKFQVGLGGGRPNHMMMYDQAAELHGLLEEDRGSRGV</sequence>
<reference evidence="6 7" key="1">
    <citation type="journal article" date="2019" name="Nat. Ecol. Evol.">
        <title>Megaphylogeny resolves global patterns of mushroom evolution.</title>
        <authorList>
            <person name="Varga T."/>
            <person name="Krizsan K."/>
            <person name="Foldi C."/>
            <person name="Dima B."/>
            <person name="Sanchez-Garcia M."/>
            <person name="Sanchez-Ramirez S."/>
            <person name="Szollosi G.J."/>
            <person name="Szarkandi J.G."/>
            <person name="Papp V."/>
            <person name="Albert L."/>
            <person name="Andreopoulos W."/>
            <person name="Angelini C."/>
            <person name="Antonin V."/>
            <person name="Barry K.W."/>
            <person name="Bougher N.L."/>
            <person name="Buchanan P."/>
            <person name="Buyck B."/>
            <person name="Bense V."/>
            <person name="Catcheside P."/>
            <person name="Chovatia M."/>
            <person name="Cooper J."/>
            <person name="Damon W."/>
            <person name="Desjardin D."/>
            <person name="Finy P."/>
            <person name="Geml J."/>
            <person name="Haridas S."/>
            <person name="Hughes K."/>
            <person name="Justo A."/>
            <person name="Karasinski D."/>
            <person name="Kautmanova I."/>
            <person name="Kiss B."/>
            <person name="Kocsube S."/>
            <person name="Kotiranta H."/>
            <person name="LaButti K.M."/>
            <person name="Lechner B.E."/>
            <person name="Liimatainen K."/>
            <person name="Lipzen A."/>
            <person name="Lukacs Z."/>
            <person name="Mihaltcheva S."/>
            <person name="Morgado L.N."/>
            <person name="Niskanen T."/>
            <person name="Noordeloos M.E."/>
            <person name="Ohm R.A."/>
            <person name="Ortiz-Santana B."/>
            <person name="Ovrebo C."/>
            <person name="Racz N."/>
            <person name="Riley R."/>
            <person name="Savchenko A."/>
            <person name="Shiryaev A."/>
            <person name="Soop K."/>
            <person name="Spirin V."/>
            <person name="Szebenyi C."/>
            <person name="Tomsovsky M."/>
            <person name="Tulloss R.E."/>
            <person name="Uehling J."/>
            <person name="Grigoriev I.V."/>
            <person name="Vagvolgyi C."/>
            <person name="Papp T."/>
            <person name="Martin F.M."/>
            <person name="Miettinen O."/>
            <person name="Hibbett D.S."/>
            <person name="Nagy L.G."/>
        </authorList>
    </citation>
    <scope>NUCLEOTIDE SEQUENCE [LARGE SCALE GENOMIC DNA]</scope>
    <source>
        <strain evidence="6 7">FP101781</strain>
    </source>
</reference>
<evidence type="ECO:0000256" key="4">
    <source>
        <dbReference type="PROSITE-ProRule" id="PRU00134"/>
    </source>
</evidence>
<dbReference type="InterPro" id="IPR024119">
    <property type="entry name" value="TF_DEAF-1"/>
</dbReference>
<dbReference type="Proteomes" id="UP000298030">
    <property type="component" value="Unassembled WGS sequence"/>
</dbReference>
<organism evidence="6 7">
    <name type="scientific">Coprinellus micaceus</name>
    <name type="common">Glistening ink-cap mushroom</name>
    <name type="synonym">Coprinus micaceus</name>
    <dbReference type="NCBI Taxonomy" id="71717"/>
    <lineage>
        <taxon>Eukaryota</taxon>
        <taxon>Fungi</taxon>
        <taxon>Dikarya</taxon>
        <taxon>Basidiomycota</taxon>
        <taxon>Agaricomycotina</taxon>
        <taxon>Agaricomycetes</taxon>
        <taxon>Agaricomycetidae</taxon>
        <taxon>Agaricales</taxon>
        <taxon>Agaricineae</taxon>
        <taxon>Psathyrellaceae</taxon>
        <taxon>Coprinellus</taxon>
    </lineage>
</organism>
<protein>
    <recommendedName>
        <fullName evidence="5">MYND-type domain-containing protein</fullName>
    </recommendedName>
</protein>
<keyword evidence="2 4" id="KW-0863">Zinc-finger</keyword>
<name>A0A4Y7T4E3_COPMI</name>
<dbReference type="AlphaFoldDB" id="A0A4Y7T4E3"/>
<dbReference type="GO" id="GO:0008270">
    <property type="term" value="F:zinc ion binding"/>
    <property type="evidence" value="ECO:0007669"/>
    <property type="project" value="UniProtKB-KW"/>
</dbReference>
<dbReference type="GO" id="GO:0005634">
    <property type="term" value="C:nucleus"/>
    <property type="evidence" value="ECO:0007669"/>
    <property type="project" value="TreeGrafter"/>
</dbReference>
<gene>
    <name evidence="6" type="ORF">FA13DRAFT_1870260</name>
</gene>
<dbReference type="EMBL" id="QPFP01000030">
    <property type="protein sequence ID" value="TEB28808.1"/>
    <property type="molecule type" value="Genomic_DNA"/>
</dbReference>
<proteinExistence type="predicted"/>
<dbReference type="SUPFAM" id="SSF144232">
    <property type="entry name" value="HIT/MYND zinc finger-like"/>
    <property type="match status" value="1"/>
</dbReference>
<dbReference type="Gene3D" id="6.10.140.2220">
    <property type="match status" value="1"/>
</dbReference>
<dbReference type="STRING" id="71717.A0A4Y7T4E3"/>
<keyword evidence="7" id="KW-1185">Reference proteome</keyword>
<dbReference type="GO" id="GO:0000981">
    <property type="term" value="F:DNA-binding transcription factor activity, RNA polymerase II-specific"/>
    <property type="evidence" value="ECO:0007669"/>
    <property type="project" value="TreeGrafter"/>
</dbReference>
<evidence type="ECO:0000259" key="5">
    <source>
        <dbReference type="PROSITE" id="PS50865"/>
    </source>
</evidence>
<accession>A0A4Y7T4E3</accession>
<dbReference type="PROSITE" id="PS50865">
    <property type="entry name" value="ZF_MYND_2"/>
    <property type="match status" value="1"/>
</dbReference>
<dbReference type="OrthoDB" id="341421at2759"/>
<comment type="caution">
    <text evidence="6">The sequence shown here is derived from an EMBL/GenBank/DDBJ whole genome shotgun (WGS) entry which is preliminary data.</text>
</comment>
<feature type="domain" description="MYND-type" evidence="5">
    <location>
        <begin position="235"/>
        <end position="272"/>
    </location>
</feature>
<dbReference type="PANTHER" id="PTHR10237:SF14">
    <property type="entry name" value="MYND-TYPE DOMAIN-CONTAINING PROTEIN"/>
    <property type="match status" value="1"/>
</dbReference>
<evidence type="ECO:0000313" key="6">
    <source>
        <dbReference type="EMBL" id="TEB28808.1"/>
    </source>
</evidence>
<evidence type="ECO:0000256" key="2">
    <source>
        <dbReference type="ARBA" id="ARBA00022771"/>
    </source>
</evidence>
<evidence type="ECO:0000313" key="7">
    <source>
        <dbReference type="Proteomes" id="UP000298030"/>
    </source>
</evidence>
<dbReference type="InterPro" id="IPR002893">
    <property type="entry name" value="Znf_MYND"/>
</dbReference>
<keyword evidence="1" id="KW-0479">Metal-binding</keyword>
<keyword evidence="3" id="KW-0862">Zinc</keyword>
<dbReference type="PANTHER" id="PTHR10237">
    <property type="entry name" value="DEFORMED EPIDERMAL AUTOREGULATORY FACTOR 1 HOMOLOG SUPPRESSIN"/>
    <property type="match status" value="1"/>
</dbReference>
<dbReference type="CDD" id="cd23020">
    <property type="entry name" value="zf-HIT"/>
    <property type="match status" value="1"/>
</dbReference>
<evidence type="ECO:0000256" key="3">
    <source>
        <dbReference type="ARBA" id="ARBA00022833"/>
    </source>
</evidence>
<evidence type="ECO:0000256" key="1">
    <source>
        <dbReference type="ARBA" id="ARBA00022723"/>
    </source>
</evidence>
<dbReference type="PROSITE" id="PS01360">
    <property type="entry name" value="ZF_MYND_1"/>
    <property type="match status" value="1"/>
</dbReference>
<dbReference type="Pfam" id="PF01753">
    <property type="entry name" value="zf-MYND"/>
    <property type="match status" value="1"/>
</dbReference>